<organism evidence="1 2">
    <name type="scientific">Aureimonas jatrophae</name>
    <dbReference type="NCBI Taxonomy" id="1166073"/>
    <lineage>
        <taxon>Bacteria</taxon>
        <taxon>Pseudomonadati</taxon>
        <taxon>Pseudomonadota</taxon>
        <taxon>Alphaproteobacteria</taxon>
        <taxon>Hyphomicrobiales</taxon>
        <taxon>Aurantimonadaceae</taxon>
        <taxon>Aureimonas</taxon>
    </lineage>
</organism>
<dbReference type="STRING" id="1166073.SAMN05192530_103306"/>
<evidence type="ECO:0000313" key="1">
    <source>
        <dbReference type="EMBL" id="SDO09899.1"/>
    </source>
</evidence>
<dbReference type="Proteomes" id="UP000198793">
    <property type="component" value="Unassembled WGS sequence"/>
</dbReference>
<protein>
    <submittedName>
        <fullName evidence="1">2'-5' RNA ligase</fullName>
    </submittedName>
</protein>
<sequence length="175" mass="19948">MNQSNEAAVFILTLGFDEVGFKRLDGMRRAHFPAKRNLIPAHLTLFHKLPGENLESFTQDIEEVASTTSVFPIQVGGLRFLGYGTAYVLESPKLIRLRADLATRWTSTLSPQDAQRFKPHVTIQNKVGAPVARSLFDRLDAEFEPFTVEGRALLLWRYLDGPWSLERRFDLRTDD</sequence>
<proteinExistence type="predicted"/>
<dbReference type="SUPFAM" id="SSF55144">
    <property type="entry name" value="LigT-like"/>
    <property type="match status" value="1"/>
</dbReference>
<dbReference type="Pfam" id="PF13563">
    <property type="entry name" value="2_5_RNA_ligase2"/>
    <property type="match status" value="1"/>
</dbReference>
<evidence type="ECO:0000313" key="2">
    <source>
        <dbReference type="Proteomes" id="UP000198793"/>
    </source>
</evidence>
<name>A0A1H0GSS1_9HYPH</name>
<accession>A0A1H0GSS1</accession>
<dbReference type="InterPro" id="IPR009097">
    <property type="entry name" value="Cyclic_Pdiesterase"/>
</dbReference>
<dbReference type="RefSeq" id="WP_244519551.1">
    <property type="nucleotide sequence ID" value="NZ_FNIT01000003.1"/>
</dbReference>
<reference evidence="1 2" key="1">
    <citation type="submission" date="2016-10" db="EMBL/GenBank/DDBJ databases">
        <authorList>
            <person name="de Groot N.N."/>
        </authorList>
    </citation>
    <scope>NUCLEOTIDE SEQUENCE [LARGE SCALE GENOMIC DNA]</scope>
    <source>
        <strain evidence="2">L7-484,KACC 16230,DSM 25025</strain>
    </source>
</reference>
<keyword evidence="1" id="KW-0436">Ligase</keyword>
<keyword evidence="2" id="KW-1185">Reference proteome</keyword>
<dbReference type="GO" id="GO:0016874">
    <property type="term" value="F:ligase activity"/>
    <property type="evidence" value="ECO:0007669"/>
    <property type="project" value="UniProtKB-KW"/>
</dbReference>
<gene>
    <name evidence="1" type="ORF">SAMN05192530_103306</name>
</gene>
<dbReference type="AlphaFoldDB" id="A0A1H0GSS1"/>
<dbReference type="Gene3D" id="3.90.1140.10">
    <property type="entry name" value="Cyclic phosphodiesterase"/>
    <property type="match status" value="1"/>
</dbReference>
<dbReference type="EMBL" id="FNIT01000003">
    <property type="protein sequence ID" value="SDO09899.1"/>
    <property type="molecule type" value="Genomic_DNA"/>
</dbReference>